<dbReference type="Pfam" id="PF00691">
    <property type="entry name" value="OmpA"/>
    <property type="match status" value="1"/>
</dbReference>
<dbReference type="InterPro" id="IPR050330">
    <property type="entry name" value="Bact_OuterMem_StrucFunc"/>
</dbReference>
<reference evidence="8" key="1">
    <citation type="journal article" date="2019" name="Int. J. Syst. Evol. Microbiol.">
        <title>The Global Catalogue of Microorganisms (GCM) 10K type strain sequencing project: providing services to taxonomists for standard genome sequencing and annotation.</title>
        <authorList>
            <consortium name="The Broad Institute Genomics Platform"/>
            <consortium name="The Broad Institute Genome Sequencing Center for Infectious Disease"/>
            <person name="Wu L."/>
            <person name="Ma J."/>
        </authorList>
    </citation>
    <scope>NUCLEOTIDE SEQUENCE [LARGE SCALE GENOMIC DNA]</scope>
    <source>
        <strain evidence="8">KCTC 42903</strain>
    </source>
</reference>
<evidence type="ECO:0000313" key="8">
    <source>
        <dbReference type="Proteomes" id="UP001597441"/>
    </source>
</evidence>
<name>A0ABW5JVR8_9FLAO</name>
<dbReference type="PANTHER" id="PTHR30329:SF21">
    <property type="entry name" value="LIPOPROTEIN YIAD-RELATED"/>
    <property type="match status" value="1"/>
</dbReference>
<feature type="compositionally biased region" description="Polar residues" evidence="5">
    <location>
        <begin position="494"/>
        <end position="506"/>
    </location>
</feature>
<accession>A0ABW5JVR8</accession>
<dbReference type="InterPro" id="IPR006665">
    <property type="entry name" value="OmpA-like"/>
</dbReference>
<protein>
    <submittedName>
        <fullName evidence="7">OmpA family protein</fullName>
    </submittedName>
</protein>
<feature type="region of interest" description="Disordered" evidence="5">
    <location>
        <begin position="134"/>
        <end position="173"/>
    </location>
</feature>
<evidence type="ECO:0000256" key="4">
    <source>
        <dbReference type="PROSITE-ProRule" id="PRU00473"/>
    </source>
</evidence>
<dbReference type="Gene3D" id="3.30.1330.60">
    <property type="entry name" value="OmpA-like domain"/>
    <property type="match status" value="1"/>
</dbReference>
<dbReference type="EMBL" id="JBHULK010000004">
    <property type="protein sequence ID" value="MFD2535825.1"/>
    <property type="molecule type" value="Genomic_DNA"/>
</dbReference>
<dbReference type="InterPro" id="IPR006664">
    <property type="entry name" value="OMP_bac"/>
</dbReference>
<gene>
    <name evidence="7" type="ORF">ACFSQS_11990</name>
</gene>
<comment type="caution">
    <text evidence="7">The sequence shown here is derived from an EMBL/GenBank/DDBJ whole genome shotgun (WGS) entry which is preliminary data.</text>
</comment>
<evidence type="ECO:0000256" key="5">
    <source>
        <dbReference type="SAM" id="MobiDB-lite"/>
    </source>
</evidence>
<keyword evidence="2 4" id="KW-0472">Membrane</keyword>
<evidence type="ECO:0000256" key="1">
    <source>
        <dbReference type="ARBA" id="ARBA00004442"/>
    </source>
</evidence>
<dbReference type="SUPFAM" id="SSF103088">
    <property type="entry name" value="OmpA-like"/>
    <property type="match status" value="1"/>
</dbReference>
<dbReference type="InterPro" id="IPR036737">
    <property type="entry name" value="OmpA-like_sf"/>
</dbReference>
<comment type="subcellular location">
    <subcellularLocation>
        <location evidence="1">Cell outer membrane</location>
    </subcellularLocation>
</comment>
<keyword evidence="3" id="KW-0998">Cell outer membrane</keyword>
<dbReference type="PRINTS" id="PR01021">
    <property type="entry name" value="OMPADOMAIN"/>
</dbReference>
<evidence type="ECO:0000256" key="2">
    <source>
        <dbReference type="ARBA" id="ARBA00023136"/>
    </source>
</evidence>
<keyword evidence="8" id="KW-1185">Reference proteome</keyword>
<feature type="domain" description="OmpA-like" evidence="6">
    <location>
        <begin position="404"/>
        <end position="516"/>
    </location>
</feature>
<dbReference type="Proteomes" id="UP001597441">
    <property type="component" value="Unassembled WGS sequence"/>
</dbReference>
<evidence type="ECO:0000313" key="7">
    <source>
        <dbReference type="EMBL" id="MFD2535825.1"/>
    </source>
</evidence>
<proteinExistence type="predicted"/>
<sequence length="516" mass="57456">MNPSKKSLRIPVLGMVLLFFISSTYAQTKQLKRPKSKVGIYSVDNFVTQSFNLYDKVYKYDGYAASGTPLDDNDIDVLEDALDDLSGLSDSAPDILSDIDGANVLKQAKATLQINKAKKALSYSIKTAKELLLGQRERDEKEEESDNSSTSDEKSNSSSESSNQNGKTEEANSNISDNLEVISKFDYVPGDKLLFFDDFSQDFIGDLPSKWNTNGSGAIVKLNKVEGNWFELKAGYRLYVIPDISELPQDYTIEFDVLTSGITKQTSSGARLHIVLSDTNTFTNGKMHYTSVSLPLGQYGAFNIQAFNYFDGKAGMINSSLTADIRDEVKNQPHIAISVTKKRYRLWVNEVKYVDIPRFIEKLDVLNYLKFHVYGLKDGEERVFIKNLKVAEGGVDLRRELLSKGKVSTNGILFDSGSAKIKSQSYGIIRQISQVLMQDNSIKLNIIGHTDSDGSDTANLKLSKERANAVKEALIKVYKIAENRLHTDGKGETQPVNDNTTANGKAQNRRVEFVKI</sequence>
<dbReference type="PANTHER" id="PTHR30329">
    <property type="entry name" value="STATOR ELEMENT OF FLAGELLAR MOTOR COMPLEX"/>
    <property type="match status" value="1"/>
</dbReference>
<dbReference type="PROSITE" id="PS51123">
    <property type="entry name" value="OMPA_2"/>
    <property type="match status" value="1"/>
</dbReference>
<evidence type="ECO:0000256" key="3">
    <source>
        <dbReference type="ARBA" id="ARBA00023237"/>
    </source>
</evidence>
<organism evidence="7 8">
    <name type="scientific">Gelatiniphilus marinus</name>
    <dbReference type="NCBI Taxonomy" id="1759464"/>
    <lineage>
        <taxon>Bacteria</taxon>
        <taxon>Pseudomonadati</taxon>
        <taxon>Bacteroidota</taxon>
        <taxon>Flavobacteriia</taxon>
        <taxon>Flavobacteriales</taxon>
        <taxon>Flavobacteriaceae</taxon>
        <taxon>Gelatiniphilus</taxon>
    </lineage>
</organism>
<feature type="region of interest" description="Disordered" evidence="5">
    <location>
        <begin position="488"/>
        <end position="507"/>
    </location>
</feature>
<dbReference type="RefSeq" id="WP_388019069.1">
    <property type="nucleotide sequence ID" value="NZ_JBHUDT010000004.1"/>
</dbReference>
<evidence type="ECO:0000259" key="6">
    <source>
        <dbReference type="PROSITE" id="PS51123"/>
    </source>
</evidence>
<dbReference type="CDD" id="cd07185">
    <property type="entry name" value="OmpA_C-like"/>
    <property type="match status" value="1"/>
</dbReference>